<organism evidence="2 3">
    <name type="scientific">Micromonospora thermarum</name>
    <dbReference type="NCBI Taxonomy" id="2720024"/>
    <lineage>
        <taxon>Bacteria</taxon>
        <taxon>Bacillati</taxon>
        <taxon>Actinomycetota</taxon>
        <taxon>Actinomycetes</taxon>
        <taxon>Micromonosporales</taxon>
        <taxon>Micromonosporaceae</taxon>
        <taxon>Micromonospora</taxon>
    </lineage>
</organism>
<dbReference type="RefSeq" id="WP_168002996.1">
    <property type="nucleotide sequence ID" value="NZ_JAATEO010000027.1"/>
</dbReference>
<protein>
    <submittedName>
        <fullName evidence="2">Uncharacterized protein</fullName>
    </submittedName>
</protein>
<name>A0ABX0ZEZ8_9ACTN</name>
<proteinExistence type="predicted"/>
<keyword evidence="1" id="KW-0472">Membrane</keyword>
<gene>
    <name evidence="2" type="ORF">HCJ94_22315</name>
</gene>
<dbReference type="EMBL" id="JAATEO010000027">
    <property type="protein sequence ID" value="NJP34641.1"/>
    <property type="molecule type" value="Genomic_DNA"/>
</dbReference>
<feature type="transmembrane region" description="Helical" evidence="1">
    <location>
        <begin position="30"/>
        <end position="51"/>
    </location>
</feature>
<evidence type="ECO:0000313" key="3">
    <source>
        <dbReference type="Proteomes" id="UP000783871"/>
    </source>
</evidence>
<keyword evidence="1" id="KW-1133">Transmembrane helix</keyword>
<sequence length="166" mass="17767">MSDQGKTYAAFIEAELKAERDRRTAFDARGVALVTTSGSLVTLLTAVVAFFRVGTDFEFPRSATGPLVFALVALTAAAVAGILASWNRLYEVPKPATLAKLLNDRWAVDSEIAARNFVGTMQVLTIGGLRKGNNWKATCLSLGLVAQVVALLALSVVVYLMLRAYA</sequence>
<reference evidence="2 3" key="1">
    <citation type="submission" date="2020-03" db="EMBL/GenBank/DDBJ databases">
        <title>WGS of actinomycetes isolated from Thailand.</title>
        <authorList>
            <person name="Thawai C."/>
        </authorList>
    </citation>
    <scope>NUCLEOTIDE SEQUENCE [LARGE SCALE GENOMIC DNA]</scope>
    <source>
        <strain evidence="2 3">HSS6-12</strain>
    </source>
</reference>
<accession>A0ABX0ZEZ8</accession>
<keyword evidence="3" id="KW-1185">Reference proteome</keyword>
<dbReference type="Proteomes" id="UP000783871">
    <property type="component" value="Unassembled WGS sequence"/>
</dbReference>
<evidence type="ECO:0000313" key="2">
    <source>
        <dbReference type="EMBL" id="NJP34641.1"/>
    </source>
</evidence>
<feature type="transmembrane region" description="Helical" evidence="1">
    <location>
        <begin position="139"/>
        <end position="162"/>
    </location>
</feature>
<comment type="caution">
    <text evidence="2">The sequence shown here is derived from an EMBL/GenBank/DDBJ whole genome shotgun (WGS) entry which is preliminary data.</text>
</comment>
<feature type="transmembrane region" description="Helical" evidence="1">
    <location>
        <begin position="63"/>
        <end position="84"/>
    </location>
</feature>
<evidence type="ECO:0000256" key="1">
    <source>
        <dbReference type="SAM" id="Phobius"/>
    </source>
</evidence>
<keyword evidence="1" id="KW-0812">Transmembrane</keyword>